<keyword evidence="1" id="KW-0805">Transcription regulation</keyword>
<dbReference type="SUPFAM" id="SSF46955">
    <property type="entry name" value="Putative DNA-binding domain"/>
    <property type="match status" value="1"/>
</dbReference>
<dbReference type="PANTHER" id="PTHR30204">
    <property type="entry name" value="REDOX-CYCLING DRUG-SENSING TRANSCRIPTIONAL ACTIVATOR SOXR"/>
    <property type="match status" value="1"/>
</dbReference>
<dbReference type="Gene3D" id="1.10.490.50">
    <property type="entry name" value="Antibiotic binding domain of TipA-like multidrug resistance regulators"/>
    <property type="match status" value="1"/>
</dbReference>
<dbReference type="Gene3D" id="1.10.1660.10">
    <property type="match status" value="1"/>
</dbReference>
<proteinExistence type="predicted"/>
<dbReference type="EMBL" id="NOII01000001">
    <property type="protein sequence ID" value="OYD59550.1"/>
    <property type="molecule type" value="Genomic_DNA"/>
</dbReference>
<dbReference type="InterPro" id="IPR047057">
    <property type="entry name" value="MerR_fam"/>
</dbReference>
<dbReference type="RefSeq" id="WP_094251511.1">
    <property type="nucleotide sequence ID" value="NZ_JBHLXL010000001.1"/>
</dbReference>
<dbReference type="PANTHER" id="PTHR30204:SF90">
    <property type="entry name" value="HTH-TYPE TRANSCRIPTIONAL ACTIVATOR MTA"/>
    <property type="match status" value="1"/>
</dbReference>
<accession>A0A235FDS1</accession>
<gene>
    <name evidence="6" type="ORF">CGZ90_06565</name>
</gene>
<dbReference type="SMART" id="SM00422">
    <property type="entry name" value="HTH_MERR"/>
    <property type="match status" value="1"/>
</dbReference>
<comment type="caution">
    <text evidence="6">The sequence shown here is derived from an EMBL/GenBank/DDBJ whole genome shotgun (WGS) entry which is preliminary data.</text>
</comment>
<name>A0A235FDS1_9BACL</name>
<dbReference type="AlphaFoldDB" id="A0A235FDS1"/>
<dbReference type="GO" id="GO:0003677">
    <property type="term" value="F:DNA binding"/>
    <property type="evidence" value="ECO:0007669"/>
    <property type="project" value="UniProtKB-KW"/>
</dbReference>
<feature type="domain" description="HTH merR-type" evidence="5">
    <location>
        <begin position="1"/>
        <end position="70"/>
    </location>
</feature>
<dbReference type="InterPro" id="IPR009061">
    <property type="entry name" value="DNA-bd_dom_put_sf"/>
</dbReference>
<dbReference type="PRINTS" id="PR00040">
    <property type="entry name" value="HTHMERR"/>
</dbReference>
<organism evidence="6 7">
    <name type="scientific">Fictibacillus aquaticus</name>
    <dbReference type="NCBI Taxonomy" id="2021314"/>
    <lineage>
        <taxon>Bacteria</taxon>
        <taxon>Bacillati</taxon>
        <taxon>Bacillota</taxon>
        <taxon>Bacilli</taxon>
        <taxon>Bacillales</taxon>
        <taxon>Fictibacillaceae</taxon>
        <taxon>Fictibacillus</taxon>
    </lineage>
</organism>
<reference evidence="6 7" key="1">
    <citation type="submission" date="2017-07" db="EMBL/GenBank/DDBJ databases">
        <title>Fictibacillus sp. nov. GDSW-R2A3 Genome sequencing and assembly.</title>
        <authorList>
            <person name="Mayilraj S."/>
        </authorList>
    </citation>
    <scope>NUCLEOTIDE SEQUENCE [LARGE SCALE GENOMIC DNA]</scope>
    <source>
        <strain evidence="6 7">GDSW-R2A3</strain>
    </source>
</reference>
<protein>
    <submittedName>
        <fullName evidence="6">MerR family transcriptional regulator</fullName>
    </submittedName>
</protein>
<keyword evidence="3" id="KW-0010">Activator</keyword>
<evidence type="ECO:0000256" key="3">
    <source>
        <dbReference type="ARBA" id="ARBA00023159"/>
    </source>
</evidence>
<evidence type="ECO:0000256" key="2">
    <source>
        <dbReference type="ARBA" id="ARBA00023125"/>
    </source>
</evidence>
<evidence type="ECO:0000313" key="7">
    <source>
        <dbReference type="Proteomes" id="UP000215059"/>
    </source>
</evidence>
<keyword evidence="2" id="KW-0238">DNA-binding</keyword>
<evidence type="ECO:0000259" key="5">
    <source>
        <dbReference type="PROSITE" id="PS50937"/>
    </source>
</evidence>
<dbReference type="Pfam" id="PF07739">
    <property type="entry name" value="TipAS"/>
    <property type="match status" value="1"/>
</dbReference>
<dbReference type="Pfam" id="PF13411">
    <property type="entry name" value="MerR_1"/>
    <property type="match status" value="1"/>
</dbReference>
<dbReference type="CDD" id="cd01106">
    <property type="entry name" value="HTH_TipAL-Mta"/>
    <property type="match status" value="1"/>
</dbReference>
<dbReference type="Proteomes" id="UP000215059">
    <property type="component" value="Unassembled WGS sequence"/>
</dbReference>
<dbReference type="PROSITE" id="PS50937">
    <property type="entry name" value="HTH_MERR_2"/>
    <property type="match status" value="1"/>
</dbReference>
<dbReference type="InterPro" id="IPR012925">
    <property type="entry name" value="TipAS_dom"/>
</dbReference>
<dbReference type="OrthoDB" id="9814833at2"/>
<evidence type="ECO:0000256" key="1">
    <source>
        <dbReference type="ARBA" id="ARBA00023015"/>
    </source>
</evidence>
<sequence>MYKVKEMADLSGVSVRTLHHYDEIGLLIPDSFSPSGYRLYSKTNLERLQQILFFKELGFGLVQIKEILDQPGFDRKEAMMAHKELLIKRKNRLESIIETVEKTIQSIEGGLKMKEKEMFDGFSMEDIQKHKEKYSKEARKKYGAAIVSETERKTDSYTKEDWANISSKTEEIYKKIASRMDYGPEDEEVQQEVGKWRQLITDNFYDCTFDIFRGLGDLYVDDPRFTKNIDKHKKGLASFLKDAMHVYCDRHSK</sequence>
<evidence type="ECO:0000313" key="6">
    <source>
        <dbReference type="EMBL" id="OYD59550.1"/>
    </source>
</evidence>
<keyword evidence="7" id="KW-1185">Reference proteome</keyword>
<dbReference type="InterPro" id="IPR000551">
    <property type="entry name" value="MerR-type_HTH_dom"/>
</dbReference>
<keyword evidence="4" id="KW-0804">Transcription</keyword>
<evidence type="ECO:0000256" key="4">
    <source>
        <dbReference type="ARBA" id="ARBA00023163"/>
    </source>
</evidence>
<dbReference type="SUPFAM" id="SSF89082">
    <property type="entry name" value="Antibiotic binding domain of TipA-like multidrug resistance regulators"/>
    <property type="match status" value="1"/>
</dbReference>
<dbReference type="GO" id="GO:0003700">
    <property type="term" value="F:DNA-binding transcription factor activity"/>
    <property type="evidence" value="ECO:0007669"/>
    <property type="project" value="InterPro"/>
</dbReference>
<dbReference type="InterPro" id="IPR036244">
    <property type="entry name" value="TipA-like_antibiotic-bd"/>
</dbReference>